<gene>
    <name evidence="4" type="ORF">IDM48_02690</name>
</gene>
<protein>
    <submittedName>
        <fullName evidence="4">EamA family transporter</fullName>
    </submittedName>
</protein>
<dbReference type="KEGG" id="rama:IDM48_02690"/>
<evidence type="ECO:0000259" key="3">
    <source>
        <dbReference type="Pfam" id="PF00892"/>
    </source>
</evidence>
<sequence length="327" mass="34117">MAKFSIASFAQTIPAHHRGTAAFILVVLGSLAIQSSTALLSHLYTDFSPLSVAGLRMGAAALILALLVHPNPLALKKTDWPQVLIYSVVVCLMTTGYFQAIKYLPLGIVVTIEYLGAFGVSLLGVRRLRDGLLSIGALVGVILIAGPTFELSHAVGYLYAALSAVSMAGYTLLSARMGNGSPAVAGLKGLTLSICCASLIFAPFSIPAIPHLDTDAWMRVFAGGLLGIAFAYSADALAGRLTSAAVIGVLFSLDPVNGALIGLILLGEVLPLWSYLGILLIAVSGAVLVWQTNRSAIKLNTNTAMLDAIVSTKTGQFPQISPPDIKK</sequence>
<evidence type="ECO:0000313" key="4">
    <source>
        <dbReference type="EMBL" id="QNV40354.1"/>
    </source>
</evidence>
<feature type="transmembrane region" description="Helical" evidence="2">
    <location>
        <begin position="21"/>
        <end position="44"/>
    </location>
</feature>
<dbReference type="PANTHER" id="PTHR22911">
    <property type="entry name" value="ACYL-MALONYL CONDENSING ENZYME-RELATED"/>
    <property type="match status" value="1"/>
</dbReference>
<dbReference type="PANTHER" id="PTHR22911:SF37">
    <property type="entry name" value="THREONINE_HOMOSERINE EXPORTER RHTA"/>
    <property type="match status" value="1"/>
</dbReference>
<dbReference type="Proteomes" id="UP000516421">
    <property type="component" value="Chromosome"/>
</dbReference>
<comment type="similarity">
    <text evidence="1">Belongs to the EamA transporter family.</text>
</comment>
<dbReference type="AlphaFoldDB" id="A0A7H2BL08"/>
<feature type="transmembrane region" description="Helical" evidence="2">
    <location>
        <begin position="241"/>
        <end position="266"/>
    </location>
</feature>
<dbReference type="Pfam" id="PF00892">
    <property type="entry name" value="EamA"/>
    <property type="match status" value="2"/>
</dbReference>
<dbReference type="GO" id="GO:0015565">
    <property type="term" value="F:threonine efflux transmembrane transporter activity"/>
    <property type="evidence" value="ECO:0007669"/>
    <property type="project" value="TreeGrafter"/>
</dbReference>
<feature type="domain" description="EamA" evidence="3">
    <location>
        <begin position="156"/>
        <end position="288"/>
    </location>
</feature>
<evidence type="ECO:0000256" key="1">
    <source>
        <dbReference type="ARBA" id="ARBA00007362"/>
    </source>
</evidence>
<dbReference type="GO" id="GO:0005886">
    <property type="term" value="C:plasma membrane"/>
    <property type="evidence" value="ECO:0007669"/>
    <property type="project" value="TreeGrafter"/>
</dbReference>
<feature type="transmembrane region" description="Helical" evidence="2">
    <location>
        <begin position="104"/>
        <end position="125"/>
    </location>
</feature>
<keyword evidence="5" id="KW-1185">Reference proteome</keyword>
<feature type="transmembrane region" description="Helical" evidence="2">
    <location>
        <begin position="216"/>
        <end position="234"/>
    </location>
</feature>
<dbReference type="SUPFAM" id="SSF103481">
    <property type="entry name" value="Multidrug resistance efflux transporter EmrE"/>
    <property type="match status" value="2"/>
</dbReference>
<proteinExistence type="inferred from homology"/>
<dbReference type="EMBL" id="CP061538">
    <property type="protein sequence ID" value="QNV40354.1"/>
    <property type="molecule type" value="Genomic_DNA"/>
</dbReference>
<evidence type="ECO:0000313" key="5">
    <source>
        <dbReference type="Proteomes" id="UP000516421"/>
    </source>
</evidence>
<keyword evidence="2" id="KW-0812">Transmembrane</keyword>
<feature type="transmembrane region" description="Helical" evidence="2">
    <location>
        <begin position="50"/>
        <end position="68"/>
    </location>
</feature>
<name>A0A7H2BL08_9MICC</name>
<feature type="transmembrane region" description="Helical" evidence="2">
    <location>
        <begin position="272"/>
        <end position="290"/>
    </location>
</feature>
<evidence type="ECO:0000256" key="2">
    <source>
        <dbReference type="SAM" id="Phobius"/>
    </source>
</evidence>
<keyword evidence="2" id="KW-1133">Transmembrane helix</keyword>
<reference evidence="4 5" key="1">
    <citation type="submission" date="2020-09" db="EMBL/GenBank/DDBJ databases">
        <title>Investigation of environmental microbe.</title>
        <authorList>
            <person name="Ou Y."/>
            <person name="Kang Q."/>
        </authorList>
    </citation>
    <scope>NUCLEOTIDE SEQUENCE [LARGE SCALE GENOMIC DNA]</scope>
    <source>
        <strain evidence="4 5">KJZ-9</strain>
    </source>
</reference>
<feature type="transmembrane region" description="Helical" evidence="2">
    <location>
        <begin position="80"/>
        <end position="98"/>
    </location>
</feature>
<dbReference type="InterPro" id="IPR000620">
    <property type="entry name" value="EamA_dom"/>
</dbReference>
<dbReference type="RefSeq" id="WP_190617940.1">
    <property type="nucleotide sequence ID" value="NZ_CP061538.1"/>
</dbReference>
<feature type="transmembrane region" description="Helical" evidence="2">
    <location>
        <begin position="132"/>
        <end position="149"/>
    </location>
</feature>
<feature type="domain" description="EamA" evidence="3">
    <location>
        <begin position="22"/>
        <end position="146"/>
    </location>
</feature>
<feature type="transmembrane region" description="Helical" evidence="2">
    <location>
        <begin position="155"/>
        <end position="173"/>
    </location>
</feature>
<organism evidence="4 5">
    <name type="scientific">Rothia amarae</name>
    <dbReference type="NCBI Taxonomy" id="169480"/>
    <lineage>
        <taxon>Bacteria</taxon>
        <taxon>Bacillati</taxon>
        <taxon>Actinomycetota</taxon>
        <taxon>Actinomycetes</taxon>
        <taxon>Micrococcales</taxon>
        <taxon>Micrococcaceae</taxon>
        <taxon>Rothia</taxon>
    </lineage>
</organism>
<feature type="transmembrane region" description="Helical" evidence="2">
    <location>
        <begin position="185"/>
        <end position="204"/>
    </location>
</feature>
<dbReference type="InterPro" id="IPR037185">
    <property type="entry name" value="EmrE-like"/>
</dbReference>
<accession>A0A7H2BL08</accession>
<keyword evidence="2" id="KW-0472">Membrane</keyword>